<evidence type="ECO:0000256" key="1">
    <source>
        <dbReference type="ARBA" id="ARBA00009481"/>
    </source>
</evidence>
<dbReference type="RefSeq" id="WP_197441930.1">
    <property type="nucleotide sequence ID" value="NZ_CP036267.1"/>
</dbReference>
<dbReference type="Proteomes" id="UP000315724">
    <property type="component" value="Chromosome"/>
</dbReference>
<dbReference type="InterPro" id="IPR022701">
    <property type="entry name" value="QTMAN_N"/>
</dbReference>
<keyword evidence="10" id="KW-1185">Reference proteome</keyword>
<dbReference type="PANTHER" id="PTHR13615:SF3">
    <property type="entry name" value="GLYCOSYLTRANSFERASE-LIKE DOMAIN-CONTAINING PROTEIN 1"/>
    <property type="match status" value="1"/>
</dbReference>
<keyword evidence="3 9" id="KW-0808">Transferase</keyword>
<feature type="domain" description="Glycosyl transferase family 1" evidence="7">
    <location>
        <begin position="187"/>
        <end position="328"/>
    </location>
</feature>
<dbReference type="SUPFAM" id="SSF53756">
    <property type="entry name" value="UDP-Glycosyltransferase/glycogen phosphorylase"/>
    <property type="match status" value="1"/>
</dbReference>
<comment type="similarity">
    <text evidence="1">Belongs to the glycosyltransferase group 1 family. Glycosyltransferase 4 subfamily.</text>
</comment>
<name>A0A517QGK8_9PLAN</name>
<accession>A0A517QGK8</accession>
<proteinExistence type="inferred from homology"/>
<dbReference type="AlphaFoldDB" id="A0A517QGK8"/>
<dbReference type="EMBL" id="CP036267">
    <property type="protein sequence ID" value="QDT30778.1"/>
    <property type="molecule type" value="Genomic_DNA"/>
</dbReference>
<comment type="catalytic activity">
    <reaction evidence="6">
        <text>queuosine(34) in tRNA(Asp) + GDP-alpha-D-mannose = O-4''-alpha-D-mannosylqueuosine(34) in tRNA(Asp) + GDP + H(+)</text>
        <dbReference type="Rhea" id="RHEA:12885"/>
        <dbReference type="Rhea" id="RHEA-COMP:18572"/>
        <dbReference type="Rhea" id="RHEA-COMP:18581"/>
        <dbReference type="ChEBI" id="CHEBI:15378"/>
        <dbReference type="ChEBI" id="CHEBI:57527"/>
        <dbReference type="ChEBI" id="CHEBI:58189"/>
        <dbReference type="ChEBI" id="CHEBI:194431"/>
        <dbReference type="ChEBI" id="CHEBI:194442"/>
        <dbReference type="EC" id="2.4.1.110"/>
    </reaction>
    <physiologicalReaction direction="left-to-right" evidence="6">
        <dbReference type="Rhea" id="RHEA:12886"/>
    </physiologicalReaction>
</comment>
<reference evidence="9 10" key="1">
    <citation type="submission" date="2019-02" db="EMBL/GenBank/DDBJ databases">
        <title>Deep-cultivation of Planctomycetes and their phenomic and genomic characterization uncovers novel biology.</title>
        <authorList>
            <person name="Wiegand S."/>
            <person name="Jogler M."/>
            <person name="Boedeker C."/>
            <person name="Pinto D."/>
            <person name="Vollmers J."/>
            <person name="Rivas-Marin E."/>
            <person name="Kohn T."/>
            <person name="Peeters S.H."/>
            <person name="Heuer A."/>
            <person name="Rast P."/>
            <person name="Oberbeckmann S."/>
            <person name="Bunk B."/>
            <person name="Jeske O."/>
            <person name="Meyerdierks A."/>
            <person name="Storesund J.E."/>
            <person name="Kallscheuer N."/>
            <person name="Luecker S."/>
            <person name="Lage O.M."/>
            <person name="Pohl T."/>
            <person name="Merkel B.J."/>
            <person name="Hornburger P."/>
            <person name="Mueller R.-W."/>
            <person name="Bruemmer F."/>
            <person name="Labrenz M."/>
            <person name="Spormann A.M."/>
            <person name="Op den Camp H."/>
            <person name="Overmann J."/>
            <person name="Amann R."/>
            <person name="Jetten M.S.M."/>
            <person name="Mascher T."/>
            <person name="Medema M.H."/>
            <person name="Devos D.P."/>
            <person name="Kaster A.-K."/>
            <person name="Ovreas L."/>
            <person name="Rohde M."/>
            <person name="Galperin M.Y."/>
            <person name="Jogler C."/>
        </authorList>
    </citation>
    <scope>NUCLEOTIDE SEQUENCE [LARGE SCALE GENOMIC DNA]</scope>
    <source>
        <strain evidence="9 10">Mal48</strain>
    </source>
</reference>
<dbReference type="CDD" id="cd03801">
    <property type="entry name" value="GT4_PimA-like"/>
    <property type="match status" value="1"/>
</dbReference>
<dbReference type="PANTHER" id="PTHR13615">
    <property type="entry name" value="GLYCOSYLTRANSFERASE-LIKE 1"/>
    <property type="match status" value="1"/>
</dbReference>
<evidence type="ECO:0000313" key="9">
    <source>
        <dbReference type="EMBL" id="QDT30778.1"/>
    </source>
</evidence>
<dbReference type="KEGG" id="tpol:Mal48_00050"/>
<dbReference type="EC" id="2.4.1.110" evidence="4"/>
<protein>
    <recommendedName>
        <fullName evidence="5">tRNA-queuosine alpha-mannosyltransferase</fullName>
        <ecNumber evidence="4">2.4.1.110</ecNumber>
    </recommendedName>
</protein>
<organism evidence="9 10">
    <name type="scientific">Thalassoglobus polymorphus</name>
    <dbReference type="NCBI Taxonomy" id="2527994"/>
    <lineage>
        <taxon>Bacteria</taxon>
        <taxon>Pseudomonadati</taxon>
        <taxon>Planctomycetota</taxon>
        <taxon>Planctomycetia</taxon>
        <taxon>Planctomycetales</taxon>
        <taxon>Planctomycetaceae</taxon>
        <taxon>Thalassoglobus</taxon>
    </lineage>
</organism>
<evidence type="ECO:0000256" key="6">
    <source>
        <dbReference type="ARBA" id="ARBA00048439"/>
    </source>
</evidence>
<dbReference type="Gene3D" id="3.40.50.2000">
    <property type="entry name" value="Glycogen Phosphorylase B"/>
    <property type="match status" value="1"/>
</dbReference>
<keyword evidence="2" id="KW-0328">Glycosyltransferase</keyword>
<evidence type="ECO:0000259" key="7">
    <source>
        <dbReference type="Pfam" id="PF00534"/>
    </source>
</evidence>
<dbReference type="GO" id="GO:0016438">
    <property type="term" value="F:tRNA-queuosine(34) beta-mannosyltransferase activity"/>
    <property type="evidence" value="ECO:0007669"/>
    <property type="project" value="UniProtKB-EC"/>
</dbReference>
<dbReference type="Pfam" id="PF00534">
    <property type="entry name" value="Glycos_transf_1"/>
    <property type="match status" value="1"/>
</dbReference>
<gene>
    <name evidence="9" type="ORF">Mal48_00050</name>
</gene>
<evidence type="ECO:0000313" key="10">
    <source>
        <dbReference type="Proteomes" id="UP000315724"/>
    </source>
</evidence>
<evidence type="ECO:0000256" key="2">
    <source>
        <dbReference type="ARBA" id="ARBA00022676"/>
    </source>
</evidence>
<dbReference type="InterPro" id="IPR051862">
    <property type="entry name" value="GT-like_domain_containing_1"/>
</dbReference>
<evidence type="ECO:0000256" key="4">
    <source>
        <dbReference type="ARBA" id="ARBA00044517"/>
    </source>
</evidence>
<dbReference type="Pfam" id="PF12038">
    <property type="entry name" value="QTMAN_N"/>
    <property type="match status" value="1"/>
</dbReference>
<evidence type="ECO:0000256" key="3">
    <source>
        <dbReference type="ARBA" id="ARBA00022679"/>
    </source>
</evidence>
<dbReference type="InterPro" id="IPR001296">
    <property type="entry name" value="Glyco_trans_1"/>
</dbReference>
<evidence type="ECO:0000259" key="8">
    <source>
        <dbReference type="Pfam" id="PF12038"/>
    </source>
</evidence>
<sequence>MKILALNPFHSGSHQAFLDGWAQKSRHELTLFTLPGTQWKWRMRHAATSFALQIREVLKAEPQSWDVIFTTDMLNVAELKGQLPESIRSCPVVLYFHENQFEYPTRLEGGQAQRDEHFAFTNFISLLSADQVWFNSNYHRDNLLNHVRNQLSRMPKLARTDAARWKSELEKVEQLAKVHTPGIECRRASFSSDGPIHLCWVGRWEHDKNPEQFFEALRLLRASGVAFQLSVFGESYRNTPECFSKAREEFQSNIVHWGFAESKERYFELLAQADVVVSTAIHEFFGIAILEAMNAGCVPILPQRLSYPELVRDETRFLYDGTTNDLVENLGELAQRKLDSLAAFQADQRFAVKLSQRFEWGIAAEAMDAEIEFLLASKLSDE</sequence>
<feature type="domain" description="tRNA-queuosine alpha-mannosyltransferase N-terminal" evidence="8">
    <location>
        <begin position="2"/>
        <end position="161"/>
    </location>
</feature>
<evidence type="ECO:0000256" key="5">
    <source>
        <dbReference type="ARBA" id="ARBA00044539"/>
    </source>
</evidence>